<reference evidence="1 2" key="1">
    <citation type="submission" date="2019-11" db="EMBL/GenBank/DDBJ databases">
        <title>Comparative genomics of hydrocarbon-degrading Desulfosarcina strains.</title>
        <authorList>
            <person name="Watanabe M."/>
            <person name="Kojima H."/>
            <person name="Fukui M."/>
        </authorList>
    </citation>
    <scope>NUCLEOTIDE SEQUENCE [LARGE SCALE GENOMIC DNA]</scope>
    <source>
        <strain evidence="1 2">PL12</strain>
    </source>
</reference>
<accession>A0A5K7YFF0</accession>
<organism evidence="1 2">
    <name type="scientific">Desulfosarcina alkanivorans</name>
    <dbReference type="NCBI Taxonomy" id="571177"/>
    <lineage>
        <taxon>Bacteria</taxon>
        <taxon>Pseudomonadati</taxon>
        <taxon>Thermodesulfobacteriota</taxon>
        <taxon>Desulfobacteria</taxon>
        <taxon>Desulfobacterales</taxon>
        <taxon>Desulfosarcinaceae</taxon>
        <taxon>Desulfosarcina</taxon>
    </lineage>
</organism>
<protein>
    <submittedName>
        <fullName evidence="1">Type VI secretion system protein</fullName>
    </submittedName>
</protein>
<evidence type="ECO:0000313" key="2">
    <source>
        <dbReference type="Proteomes" id="UP000427906"/>
    </source>
</evidence>
<dbReference type="PANTHER" id="PTHR35370:SF1">
    <property type="entry name" value="TYPE VI SECRETION SYSTEM COMPONENT TSSF1"/>
    <property type="match status" value="1"/>
</dbReference>
<dbReference type="OrthoDB" id="9763676at2"/>
<gene>
    <name evidence="1" type="ORF">DSCA_11250</name>
</gene>
<sequence>MEDRLLDYYERELTFIREMGAEFARKYPKIAGRLLLEGDKCEDPHTERMIEAFALISGRIHKKIDDDFPEITESLLNIIYPHYINPVPSMSIVRFDPVKQNIQEAGYRIDKGTALFSKPVRGTPCRFSTTQAVQIWPVSVVDAQIEEPKKMVKGAVQVIAISMQSFNKLSLSKIDWQSLRFFLNGPHQHVFHLYELLFNHVCHIECEVRKPDGENVVIPLVPNCIRPVGFAEKEGMLPYSKRSFPGYLLLFEYFCFPEKFLFFDLGGLDQLKTAAAGDRMTVRFFFNRLGKSDLVVNADTFQLNASPVANLFQRIAEPIRVEHRKTEYQVVPDVRRQKATEVYSVDKVTATLSGSAGGQKTYRPFYSMRHHLAEDETSEAQTFWHIQRRPSGKKGDLGTDVFLSFSDLNLKPSDPAEDILTVRATCTNRDLPSRLPFGDARGDFNMETAAPVSKVICVLKPTPTRRPFLGSALQWRLVSHFSLNYMSLVEKGEHALKEILRLYDFNNSLSTQQVISGIVSVNSRHITKRIKRSFCRGVQVTITFDEDKYVGTGIFLFACVLERFLSQYVSVNSFSQLVMKTLQQEEAVKIWPPRSGNQILI</sequence>
<keyword evidence="2" id="KW-1185">Reference proteome</keyword>
<evidence type="ECO:0000313" key="1">
    <source>
        <dbReference type="EMBL" id="BBO67195.1"/>
    </source>
</evidence>
<dbReference type="NCBIfam" id="TIGR03359">
    <property type="entry name" value="VI_chp_6"/>
    <property type="match status" value="1"/>
</dbReference>
<dbReference type="Pfam" id="PF05947">
    <property type="entry name" value="T6SS_TssF"/>
    <property type="match status" value="1"/>
</dbReference>
<dbReference type="PANTHER" id="PTHR35370">
    <property type="entry name" value="CYTOPLASMIC PROTEIN-RELATED-RELATED"/>
    <property type="match status" value="1"/>
</dbReference>
<proteinExistence type="predicted"/>
<name>A0A5K7YFF0_9BACT</name>
<dbReference type="PIRSF" id="PIRSF028304">
    <property type="entry name" value="UCP028304"/>
    <property type="match status" value="1"/>
</dbReference>
<dbReference type="KEGG" id="dalk:DSCA_11250"/>
<dbReference type="AlphaFoldDB" id="A0A5K7YFF0"/>
<dbReference type="RefSeq" id="WP_155315481.1">
    <property type="nucleotide sequence ID" value="NZ_AP021874.1"/>
</dbReference>
<dbReference type="InterPro" id="IPR010272">
    <property type="entry name" value="T6SS_TssF"/>
</dbReference>
<dbReference type="EMBL" id="AP021874">
    <property type="protein sequence ID" value="BBO67195.1"/>
    <property type="molecule type" value="Genomic_DNA"/>
</dbReference>
<dbReference type="Proteomes" id="UP000427906">
    <property type="component" value="Chromosome"/>
</dbReference>